<proteinExistence type="predicted"/>
<dbReference type="SUPFAM" id="SSF48371">
    <property type="entry name" value="ARM repeat"/>
    <property type="match status" value="1"/>
</dbReference>
<organism evidence="1 2">
    <name type="scientific">Williamsia marianensis</name>
    <dbReference type="NCBI Taxonomy" id="85044"/>
    <lineage>
        <taxon>Bacteria</taxon>
        <taxon>Bacillati</taxon>
        <taxon>Actinomycetota</taxon>
        <taxon>Actinomycetes</taxon>
        <taxon>Mycobacteriales</taxon>
        <taxon>Nocardiaceae</taxon>
        <taxon>Williamsia</taxon>
    </lineage>
</organism>
<evidence type="ECO:0000313" key="2">
    <source>
        <dbReference type="Proteomes" id="UP001185792"/>
    </source>
</evidence>
<dbReference type="Gene3D" id="1.25.40.290">
    <property type="entry name" value="ARM repeat domains"/>
    <property type="match status" value="1"/>
</dbReference>
<gene>
    <name evidence="1" type="ORF">R4198_05500</name>
</gene>
<keyword evidence="2" id="KW-1185">Reference proteome</keyword>
<dbReference type="InterPro" id="IPR016024">
    <property type="entry name" value="ARM-type_fold"/>
</dbReference>
<protein>
    <submittedName>
        <fullName evidence="1">DNA alkylation repair protein</fullName>
    </submittedName>
</protein>
<dbReference type="Proteomes" id="UP001185792">
    <property type="component" value="Unassembled WGS sequence"/>
</dbReference>
<evidence type="ECO:0000313" key="1">
    <source>
        <dbReference type="EMBL" id="MDV7133145.1"/>
    </source>
</evidence>
<dbReference type="InterPro" id="IPR014825">
    <property type="entry name" value="DNA_alkylation"/>
</dbReference>
<dbReference type="EMBL" id="JAWLUM010000001">
    <property type="protein sequence ID" value="MDV7133145.1"/>
    <property type="molecule type" value="Genomic_DNA"/>
</dbReference>
<name>A0ABU4EPI3_WILMA</name>
<sequence>MPFADELLGASAVEGLTTCLVLAGYDTARTSATVTEFDGMALKNRSDLIRDALIDDLPEPFTGFVSAVNELIDQPGCTGWMVWPITEAVALRATAQRTTGAFDIGLALLAELTPRLTSEFALRTMLLADLDRTLAAARAWAESSDHHVRRLASEGTRHYLPWARRVPELLRHPEATLPIVDALYLDPSEYVRRSVANHVNDLSRHHPDLVVSTAARWQSAPDANTGKLVRHALRTLVKKGDPDALALLGFDAPTGLDLTELIVDPTVDTGDKLAFAVTLAHSGESLVNVVVDYSIGFRKANGAITHKVFKLATKTMRPGEHLRLSKSHSFAPITTRRYHPGRHELAVQVNGRRMGVAEFDLLGAVDSTVLR</sequence>
<dbReference type="Pfam" id="PF08713">
    <property type="entry name" value="DNA_alkylation"/>
    <property type="match status" value="1"/>
</dbReference>
<comment type="caution">
    <text evidence="1">The sequence shown here is derived from an EMBL/GenBank/DDBJ whole genome shotgun (WGS) entry which is preliminary data.</text>
</comment>
<reference evidence="1 2" key="1">
    <citation type="submission" date="2023-10" db="EMBL/GenBank/DDBJ databases">
        <title>Development of a sustainable strategy for remediation of hydrocarbon-contaminated territories based on the waste exchange concept.</title>
        <authorList>
            <person name="Krivoruchko A."/>
        </authorList>
    </citation>
    <scope>NUCLEOTIDE SEQUENCE [LARGE SCALE GENOMIC DNA]</scope>
    <source>
        <strain evidence="1 2">IEGM 1236</strain>
    </source>
</reference>
<dbReference type="RefSeq" id="WP_317712384.1">
    <property type="nucleotide sequence ID" value="NZ_JAWLUM010000001.1"/>
</dbReference>
<accession>A0ABU4EPI3</accession>